<keyword evidence="3" id="KW-1185">Reference proteome</keyword>
<dbReference type="STRING" id="655015.B1812_03340"/>
<dbReference type="AlphaFoldDB" id="A0A1W6MRT0"/>
<dbReference type="Pfam" id="PF04325">
    <property type="entry name" value="DUF465"/>
    <property type="match status" value="1"/>
</dbReference>
<evidence type="ECO:0000313" key="2">
    <source>
        <dbReference type="EMBL" id="ARN80275.1"/>
    </source>
</evidence>
<evidence type="ECO:0000313" key="3">
    <source>
        <dbReference type="Proteomes" id="UP000193978"/>
    </source>
</evidence>
<dbReference type="InterPro" id="IPR038444">
    <property type="entry name" value="DUF465_sf"/>
</dbReference>
<keyword evidence="1" id="KW-0175">Coiled coil</keyword>
<protein>
    <submittedName>
        <fullName evidence="2">DUF465 domain-containing protein</fullName>
    </submittedName>
</protein>
<dbReference type="EMBL" id="CP019948">
    <property type="protein sequence ID" value="ARN80275.1"/>
    <property type="molecule type" value="Genomic_DNA"/>
</dbReference>
<dbReference type="InterPro" id="IPR007420">
    <property type="entry name" value="DUF465"/>
</dbReference>
<feature type="coiled-coil region" evidence="1">
    <location>
        <begin position="7"/>
        <end position="58"/>
    </location>
</feature>
<dbReference type="RefSeq" id="WP_085770336.1">
    <property type="nucleotide sequence ID" value="NZ_AP027149.1"/>
</dbReference>
<sequence length="59" mass="7146">MSLQGHVVELQRRHEALEKEIEQERLHPTRDDMKVFELKKKKLQIKDELSKIREAETLH</sequence>
<proteinExistence type="predicted"/>
<dbReference type="Gene3D" id="6.10.280.50">
    <property type="match status" value="1"/>
</dbReference>
<evidence type="ECO:0000256" key="1">
    <source>
        <dbReference type="SAM" id="Coils"/>
    </source>
</evidence>
<dbReference type="OrthoDB" id="7362854at2"/>
<dbReference type="Proteomes" id="UP000193978">
    <property type="component" value="Chromosome"/>
</dbReference>
<organism evidence="2 3">
    <name type="scientific">Methylocystis bryophila</name>
    <dbReference type="NCBI Taxonomy" id="655015"/>
    <lineage>
        <taxon>Bacteria</taxon>
        <taxon>Pseudomonadati</taxon>
        <taxon>Pseudomonadota</taxon>
        <taxon>Alphaproteobacteria</taxon>
        <taxon>Hyphomicrobiales</taxon>
        <taxon>Methylocystaceae</taxon>
        <taxon>Methylocystis</taxon>
    </lineage>
</organism>
<accession>A0A1W6MRT0</accession>
<reference evidence="2 3" key="1">
    <citation type="submission" date="2017-02" db="EMBL/GenBank/DDBJ databases">
        <authorList>
            <person name="Peterson S.W."/>
        </authorList>
    </citation>
    <scope>NUCLEOTIDE SEQUENCE [LARGE SCALE GENOMIC DNA]</scope>
    <source>
        <strain evidence="2 3">S285</strain>
    </source>
</reference>
<name>A0A1W6MRT0_9HYPH</name>
<dbReference type="KEGG" id="mbry:B1812_03340"/>
<gene>
    <name evidence="2" type="ORF">B1812_03340</name>
</gene>